<keyword evidence="4" id="KW-1185">Reference proteome</keyword>
<keyword evidence="2" id="KW-0472">Membrane</keyword>
<gene>
    <name evidence="3" type="ORF">FKG94_20500</name>
</gene>
<dbReference type="RefSeq" id="WP_142928814.1">
    <property type="nucleotide sequence ID" value="NZ_ML660101.1"/>
</dbReference>
<evidence type="ECO:0000256" key="2">
    <source>
        <dbReference type="SAM" id="Phobius"/>
    </source>
</evidence>
<accession>A0A545T0G4</accession>
<evidence type="ECO:0000256" key="1">
    <source>
        <dbReference type="SAM" id="MobiDB-lite"/>
    </source>
</evidence>
<keyword evidence="2" id="KW-0812">Transmembrane</keyword>
<proteinExistence type="predicted"/>
<dbReference type="EMBL" id="VHSG01000023">
    <property type="protein sequence ID" value="TQV70713.1"/>
    <property type="molecule type" value="Genomic_DNA"/>
</dbReference>
<dbReference type="OrthoDB" id="7068201at2"/>
<keyword evidence="2" id="KW-1133">Transmembrane helix</keyword>
<dbReference type="AlphaFoldDB" id="A0A545T0G4"/>
<feature type="transmembrane region" description="Helical" evidence="2">
    <location>
        <begin position="37"/>
        <end position="59"/>
    </location>
</feature>
<sequence>MWLKIIIVVLFLAILASLSSALVFLLKDMGSQSRRTLYALGIRITLAALLMLSIFYGIYTGQLGSQAPWDRGPATNSAPDTTEPDAVNQEYK</sequence>
<comment type="caution">
    <text evidence="3">The sequence shown here is derived from an EMBL/GenBank/DDBJ whole genome shotgun (WGS) entry which is preliminary data.</text>
</comment>
<evidence type="ECO:0000313" key="3">
    <source>
        <dbReference type="EMBL" id="TQV70713.1"/>
    </source>
</evidence>
<dbReference type="Proteomes" id="UP000319732">
    <property type="component" value="Unassembled WGS sequence"/>
</dbReference>
<dbReference type="InterPro" id="IPR021313">
    <property type="entry name" value="DUF2909"/>
</dbReference>
<name>A0A545T0G4_9GAMM</name>
<reference evidence="3 4" key="1">
    <citation type="submission" date="2019-06" db="EMBL/GenBank/DDBJ databases">
        <title>Whole genome sequence for Cellvibrionaceae sp. R142.</title>
        <authorList>
            <person name="Wang G."/>
        </authorList>
    </citation>
    <scope>NUCLEOTIDE SEQUENCE [LARGE SCALE GENOMIC DNA]</scope>
    <source>
        <strain evidence="3 4">R142</strain>
    </source>
</reference>
<organism evidence="3 4">
    <name type="scientific">Exilibacterium tricleocarpae</name>
    <dbReference type="NCBI Taxonomy" id="2591008"/>
    <lineage>
        <taxon>Bacteria</taxon>
        <taxon>Pseudomonadati</taxon>
        <taxon>Pseudomonadota</taxon>
        <taxon>Gammaproteobacteria</taxon>
        <taxon>Cellvibrionales</taxon>
        <taxon>Cellvibrionaceae</taxon>
        <taxon>Exilibacterium</taxon>
    </lineage>
</organism>
<protein>
    <submittedName>
        <fullName evidence="3">DUF2909 domain-containing protein</fullName>
    </submittedName>
</protein>
<feature type="region of interest" description="Disordered" evidence="1">
    <location>
        <begin position="70"/>
        <end position="92"/>
    </location>
</feature>
<evidence type="ECO:0000313" key="4">
    <source>
        <dbReference type="Proteomes" id="UP000319732"/>
    </source>
</evidence>
<dbReference type="Pfam" id="PF11137">
    <property type="entry name" value="DUF2909"/>
    <property type="match status" value="1"/>
</dbReference>